<name>A0A2G9YBU2_9BACT</name>
<evidence type="ECO:0000313" key="2">
    <source>
        <dbReference type="Proteomes" id="UP000230392"/>
    </source>
</evidence>
<dbReference type="InterPro" id="IPR011991">
    <property type="entry name" value="ArsR-like_HTH"/>
</dbReference>
<dbReference type="InterPro" id="IPR036390">
    <property type="entry name" value="WH_DNA-bd_sf"/>
</dbReference>
<evidence type="ECO:0000313" key="1">
    <source>
        <dbReference type="EMBL" id="PIP16706.1"/>
    </source>
</evidence>
<sequence length="73" mass="8371">MLESLLGNKTIEKTLFFLETYEQGYPKGISKTFSIPVNGIQQQLKRLEDGGIVVSSIQGKTRLYKFNPRYPFL</sequence>
<organism evidence="1 2">
    <name type="scientific">bacterium (Candidatus Ratteibacteria) CG23_combo_of_CG06-09_8_20_14_all_48_7</name>
    <dbReference type="NCBI Taxonomy" id="2014292"/>
    <lineage>
        <taxon>Bacteria</taxon>
        <taxon>Candidatus Ratteibacteria</taxon>
    </lineage>
</organism>
<protein>
    <submittedName>
        <fullName evidence="1">Transcriptional regulator</fullName>
    </submittedName>
</protein>
<dbReference type="Proteomes" id="UP000230392">
    <property type="component" value="Unassembled WGS sequence"/>
</dbReference>
<feature type="non-terminal residue" evidence="1">
    <location>
        <position position="73"/>
    </location>
</feature>
<accession>A0A2G9YBU2</accession>
<dbReference type="Gene3D" id="1.10.10.10">
    <property type="entry name" value="Winged helix-like DNA-binding domain superfamily/Winged helix DNA-binding domain"/>
    <property type="match status" value="1"/>
</dbReference>
<proteinExistence type="predicted"/>
<reference evidence="1 2" key="1">
    <citation type="submission" date="2017-09" db="EMBL/GenBank/DDBJ databases">
        <title>Depth-based differentiation of microbial function through sediment-hosted aquifers and enrichment of novel symbionts in the deep terrestrial subsurface.</title>
        <authorList>
            <person name="Probst A.J."/>
            <person name="Ladd B."/>
            <person name="Jarett J.K."/>
            <person name="Geller-Mcgrath D.E."/>
            <person name="Sieber C.M."/>
            <person name="Emerson J.B."/>
            <person name="Anantharaman K."/>
            <person name="Thomas B.C."/>
            <person name="Malmstrom R."/>
            <person name="Stieglmeier M."/>
            <person name="Klingl A."/>
            <person name="Woyke T."/>
            <person name="Ryan C.M."/>
            <person name="Banfield J.F."/>
        </authorList>
    </citation>
    <scope>NUCLEOTIDE SEQUENCE [LARGE SCALE GENOMIC DNA]</scope>
    <source>
        <strain evidence="1">CG23_combo_of_CG06-09_8_20_14_all_48_7</strain>
    </source>
</reference>
<dbReference type="CDD" id="cd00090">
    <property type="entry name" value="HTH_ARSR"/>
    <property type="match status" value="1"/>
</dbReference>
<dbReference type="InterPro" id="IPR036388">
    <property type="entry name" value="WH-like_DNA-bd_sf"/>
</dbReference>
<dbReference type="SUPFAM" id="SSF46785">
    <property type="entry name" value="Winged helix' DNA-binding domain"/>
    <property type="match status" value="1"/>
</dbReference>
<dbReference type="EMBL" id="PCRF01000029">
    <property type="protein sequence ID" value="PIP16706.1"/>
    <property type="molecule type" value="Genomic_DNA"/>
</dbReference>
<comment type="caution">
    <text evidence="1">The sequence shown here is derived from an EMBL/GenBank/DDBJ whole genome shotgun (WGS) entry which is preliminary data.</text>
</comment>
<dbReference type="AlphaFoldDB" id="A0A2G9YBU2"/>
<gene>
    <name evidence="1" type="ORF">COX46_00580</name>
</gene>